<evidence type="ECO:0000256" key="3">
    <source>
        <dbReference type="ARBA" id="ARBA00022723"/>
    </source>
</evidence>
<evidence type="ECO:0000313" key="8">
    <source>
        <dbReference type="EMBL" id="TGZ82474.1"/>
    </source>
</evidence>
<dbReference type="SUPFAM" id="SSF48537">
    <property type="entry name" value="Phospholipase C/P1 nuclease"/>
    <property type="match status" value="1"/>
</dbReference>
<keyword evidence="3" id="KW-0479">Metal-binding</keyword>
<dbReference type="Gene3D" id="1.10.575.10">
    <property type="entry name" value="P1 Nuclease"/>
    <property type="match status" value="1"/>
</dbReference>
<evidence type="ECO:0000313" key="9">
    <source>
        <dbReference type="Proteomes" id="UP000298138"/>
    </source>
</evidence>
<dbReference type="PANTHER" id="PTHR33146:SF26">
    <property type="entry name" value="ENDONUCLEASE 4"/>
    <property type="match status" value="1"/>
</dbReference>
<dbReference type="AlphaFoldDB" id="A0A4S2N0P0"/>
<evidence type="ECO:0000256" key="2">
    <source>
        <dbReference type="ARBA" id="ARBA00022722"/>
    </source>
</evidence>
<keyword evidence="6" id="KW-1015">Disulfide bond</keyword>
<reference evidence="8 9" key="1">
    <citation type="submission" date="2019-04" db="EMBL/GenBank/DDBJ databases">
        <title>Comparative genomics and transcriptomics to analyze fruiting body development in filamentous ascomycetes.</title>
        <authorList>
            <consortium name="DOE Joint Genome Institute"/>
            <person name="Lutkenhaus R."/>
            <person name="Traeger S."/>
            <person name="Breuer J."/>
            <person name="Kuo A."/>
            <person name="Lipzen A."/>
            <person name="Pangilinan J."/>
            <person name="Dilworth D."/>
            <person name="Sandor L."/>
            <person name="Poggeler S."/>
            <person name="Barry K."/>
            <person name="Grigoriev I.V."/>
            <person name="Nowrousian M."/>
        </authorList>
    </citation>
    <scope>NUCLEOTIDE SEQUENCE [LARGE SCALE GENOMIC DNA]</scope>
    <source>
        <strain evidence="8 9">CBS 389.68</strain>
    </source>
</reference>
<keyword evidence="9" id="KW-1185">Reference proteome</keyword>
<dbReference type="PANTHER" id="PTHR33146">
    <property type="entry name" value="ENDONUCLEASE 4"/>
    <property type="match status" value="1"/>
</dbReference>
<dbReference type="GO" id="GO:0003676">
    <property type="term" value="F:nucleic acid binding"/>
    <property type="evidence" value="ECO:0007669"/>
    <property type="project" value="InterPro"/>
</dbReference>
<keyword evidence="5" id="KW-0378">Hydrolase</keyword>
<proteinExistence type="inferred from homology"/>
<dbReference type="GO" id="GO:0006308">
    <property type="term" value="P:DNA catabolic process"/>
    <property type="evidence" value="ECO:0007669"/>
    <property type="project" value="InterPro"/>
</dbReference>
<evidence type="ECO:0000256" key="6">
    <source>
        <dbReference type="ARBA" id="ARBA00023157"/>
    </source>
</evidence>
<evidence type="ECO:0000256" key="5">
    <source>
        <dbReference type="ARBA" id="ARBA00022801"/>
    </source>
</evidence>
<dbReference type="Pfam" id="PF02265">
    <property type="entry name" value="S1-P1_nuclease"/>
    <property type="match status" value="1"/>
</dbReference>
<keyword evidence="7" id="KW-0325">Glycoprotein</keyword>
<dbReference type="EMBL" id="ML220115">
    <property type="protein sequence ID" value="TGZ82474.1"/>
    <property type="molecule type" value="Genomic_DNA"/>
</dbReference>
<evidence type="ECO:0000256" key="1">
    <source>
        <dbReference type="ARBA" id="ARBA00009547"/>
    </source>
</evidence>
<dbReference type="Proteomes" id="UP000298138">
    <property type="component" value="Unassembled WGS sequence"/>
</dbReference>
<dbReference type="InParanoid" id="A0A4S2N0P0"/>
<comment type="similarity">
    <text evidence="1">Belongs to the nuclease type I family.</text>
</comment>
<organism evidence="8 9">
    <name type="scientific">Ascodesmis nigricans</name>
    <dbReference type="NCBI Taxonomy" id="341454"/>
    <lineage>
        <taxon>Eukaryota</taxon>
        <taxon>Fungi</taxon>
        <taxon>Dikarya</taxon>
        <taxon>Ascomycota</taxon>
        <taxon>Pezizomycotina</taxon>
        <taxon>Pezizomycetes</taxon>
        <taxon>Pezizales</taxon>
        <taxon>Ascodesmidaceae</taxon>
        <taxon>Ascodesmis</taxon>
    </lineage>
</organism>
<keyword evidence="2" id="KW-0540">Nuclease</keyword>
<evidence type="ECO:0000256" key="7">
    <source>
        <dbReference type="ARBA" id="ARBA00023180"/>
    </source>
</evidence>
<dbReference type="InterPro" id="IPR003154">
    <property type="entry name" value="S1/P1nuclease"/>
</dbReference>
<dbReference type="GO" id="GO:0046872">
    <property type="term" value="F:metal ion binding"/>
    <property type="evidence" value="ECO:0007669"/>
    <property type="project" value="UniProtKB-KW"/>
</dbReference>
<dbReference type="OrthoDB" id="441446at2759"/>
<name>A0A4S2N0P0_9PEZI</name>
<dbReference type="GO" id="GO:0016788">
    <property type="term" value="F:hydrolase activity, acting on ester bonds"/>
    <property type="evidence" value="ECO:0007669"/>
    <property type="project" value="InterPro"/>
</dbReference>
<dbReference type="InterPro" id="IPR008947">
    <property type="entry name" value="PLipase_C/P1_nuclease_dom_sf"/>
</dbReference>
<gene>
    <name evidence="8" type="ORF">EX30DRAFT_339757</name>
</gene>
<dbReference type="STRING" id="341454.A0A4S2N0P0"/>
<sequence length="318" mass="36264">MNLLPPILVILLYALPAWSWGYLGHRTSALLASRFLRRPAARNIRQLLKPTSLVSAATWADNYSHSPEGRYSAGWHYIDAKDDPPTRCEINYSRDCSKDSGCIISAIKNHTARAVDLSIEWEERQKSLKWVIHFLADVHQPLHTEDLLKGGNGIEVLWHGHPRNLHSVWDSAIAEKMRGGKSIRHAVEWATELEMLIKGGKWGDEVEVMEKWGQCLDLETPEDCAVHWAEGANQWVCDYVLPKDYPEGLNGTELSEGYYEGAIEIVERQMAMAGWRMAQWLNKMFDPLSEHGLRDETPSIVENALEQVKEFFGFGWEL</sequence>
<dbReference type="GO" id="GO:0004519">
    <property type="term" value="F:endonuclease activity"/>
    <property type="evidence" value="ECO:0007669"/>
    <property type="project" value="UniProtKB-KW"/>
</dbReference>
<accession>A0A4S2N0P0</accession>
<evidence type="ECO:0000256" key="4">
    <source>
        <dbReference type="ARBA" id="ARBA00022759"/>
    </source>
</evidence>
<keyword evidence="4" id="KW-0255">Endonuclease</keyword>
<dbReference type="CDD" id="cd11010">
    <property type="entry name" value="S1-P1_nuclease"/>
    <property type="match status" value="1"/>
</dbReference>
<protein>
    <submittedName>
        <fullName evidence="8">Phospholipase C/P1 nuclease</fullName>
    </submittedName>
</protein>